<name>F0WTQ6_9STRA</name>
<reference evidence="1" key="1">
    <citation type="journal article" date="2011" name="PLoS Biol.">
        <title>Gene gain and loss during evolution of obligate parasitism in the white rust pathogen of Arabidopsis thaliana.</title>
        <authorList>
            <person name="Kemen E."/>
            <person name="Gardiner A."/>
            <person name="Schultz-Larsen T."/>
            <person name="Kemen A.C."/>
            <person name="Balmuth A.L."/>
            <person name="Robert-Seilaniantz A."/>
            <person name="Bailey K."/>
            <person name="Holub E."/>
            <person name="Studholme D.J."/>
            <person name="Maclean D."/>
            <person name="Jones J.D."/>
        </authorList>
    </citation>
    <scope>NUCLEOTIDE SEQUENCE</scope>
</reference>
<gene>
    <name evidence="1" type="primary">AlNc14C256G9730</name>
    <name evidence="1" type="ORF">ALNC14_108920</name>
</gene>
<sequence length="64" mass="7512">MKFLKAFISYAFVIRGMHDAKKQVRSSQFIKETNREILLNPLDIENNEEVPDSHSEQVYELLVT</sequence>
<accession>F0WTQ6</accession>
<reference evidence="1" key="2">
    <citation type="submission" date="2011-02" db="EMBL/GenBank/DDBJ databases">
        <authorList>
            <person name="MacLean D."/>
        </authorList>
    </citation>
    <scope>NUCLEOTIDE SEQUENCE</scope>
</reference>
<protein>
    <submittedName>
        <fullName evidence="1">AlNc14C256G9730 protein</fullName>
    </submittedName>
</protein>
<dbReference type="AlphaFoldDB" id="F0WTQ6"/>
<evidence type="ECO:0000313" key="1">
    <source>
        <dbReference type="EMBL" id="CCA24748.1"/>
    </source>
</evidence>
<dbReference type="HOGENOM" id="CLU_2872297_0_0_1"/>
<proteinExistence type="predicted"/>
<organism evidence="1">
    <name type="scientific">Albugo laibachii Nc14</name>
    <dbReference type="NCBI Taxonomy" id="890382"/>
    <lineage>
        <taxon>Eukaryota</taxon>
        <taxon>Sar</taxon>
        <taxon>Stramenopiles</taxon>
        <taxon>Oomycota</taxon>
        <taxon>Peronosporomycetes</taxon>
        <taxon>Albuginales</taxon>
        <taxon>Albuginaceae</taxon>
        <taxon>Albugo</taxon>
    </lineage>
</organism>
<dbReference type="EMBL" id="FR824301">
    <property type="protein sequence ID" value="CCA24748.1"/>
    <property type="molecule type" value="Genomic_DNA"/>
</dbReference>